<evidence type="ECO:0000256" key="3">
    <source>
        <dbReference type="ARBA" id="ARBA00022827"/>
    </source>
</evidence>
<keyword evidence="4" id="KW-0560">Oxidoreductase</keyword>
<dbReference type="PANTHER" id="PTHR13789:SF309">
    <property type="entry name" value="PUTATIVE (AFU_ORTHOLOGUE AFUA_6G14510)-RELATED"/>
    <property type="match status" value="1"/>
</dbReference>
<comment type="caution">
    <text evidence="7">The sequence shown here is derived from an EMBL/GenBank/DDBJ whole genome shotgun (WGS) entry which is preliminary data.</text>
</comment>
<feature type="domain" description="FAD-binding" evidence="6">
    <location>
        <begin position="338"/>
        <end position="405"/>
    </location>
</feature>
<sequence>MPDESWWAGLRTSAWWMDEVGLTKPIASGRVASDDLKNHEPVNKGVIIIGGGPAGLLAALQLHKSNGLSPVVYEIRQKPTTLGGAVGIPSNGLRLLHRLGLYDEVAAKGALTPKLVLHALKGCVMGEMDLSSWSKQQTGFGYMRIQRTDLMDILIGAAKQADIQVRYAKVLQRIEENDDKVTVHFADGTVDTADFLLGCDGIHSAVRRLYVDPKCKPEYTGFSNMFSLVPTENLTPAASSVRTLSATLTANGLFALTPTTPNCDLLYWFFSREIPLPAIGDVRDGWEERGKNESDNFKSTLLDLLGHERSEWTDMVREVLHNTKSVQFYPIYKIPRGRPWSRGRCLVIGDAAHAMPPHASQGVSMALEDVFLLSKLLRSDVPSIADGLLAYEAKRKQRTEQMLDAAERNGSVRKQTAPWRLRASELAISGGLWVYKMAGLEKLGLGQKPLAYDIEEEEF</sequence>
<dbReference type="OrthoDB" id="16820at2759"/>
<evidence type="ECO:0000256" key="4">
    <source>
        <dbReference type="ARBA" id="ARBA00023002"/>
    </source>
</evidence>
<feature type="domain" description="FAD-binding" evidence="6">
    <location>
        <begin position="46"/>
        <end position="235"/>
    </location>
</feature>
<dbReference type="GO" id="GO:0004497">
    <property type="term" value="F:monooxygenase activity"/>
    <property type="evidence" value="ECO:0007669"/>
    <property type="project" value="UniProtKB-KW"/>
</dbReference>
<evidence type="ECO:0000256" key="5">
    <source>
        <dbReference type="ARBA" id="ARBA00023033"/>
    </source>
</evidence>
<dbReference type="VEuPathDB" id="FungiDB:CH63R_03719"/>
<keyword evidence="3" id="KW-0274">FAD</keyword>
<dbReference type="KEGG" id="chig:CH63R_03719"/>
<dbReference type="FunFam" id="3.50.50.60:FF:000156">
    <property type="entry name" value="Salicylate hydroxylase, putative"/>
    <property type="match status" value="1"/>
</dbReference>
<protein>
    <submittedName>
        <fullName evidence="7">Kynurenine 3-monooxygenase</fullName>
    </submittedName>
</protein>
<evidence type="ECO:0000256" key="1">
    <source>
        <dbReference type="ARBA" id="ARBA00007992"/>
    </source>
</evidence>
<reference evidence="8" key="1">
    <citation type="journal article" date="2017" name="BMC Genomics">
        <title>Gapless genome assembly of Colletotrichum higginsianum reveals chromosome structure and association of transposable elements with secondary metabolite gene clusters.</title>
        <authorList>
            <person name="Dallery J.-F."/>
            <person name="Lapalu N."/>
            <person name="Zampounis A."/>
            <person name="Pigne S."/>
            <person name="Luyten I."/>
            <person name="Amselem J."/>
            <person name="Wittenberg A.H.J."/>
            <person name="Zhou S."/>
            <person name="de Queiroz M.V."/>
            <person name="Robin G.P."/>
            <person name="Auger A."/>
            <person name="Hainaut M."/>
            <person name="Henrissat B."/>
            <person name="Kim K.-T."/>
            <person name="Lee Y.-H."/>
            <person name="Lespinet O."/>
            <person name="Schwartz D.C."/>
            <person name="Thon M.R."/>
            <person name="O'Connell R.J."/>
        </authorList>
    </citation>
    <scope>NUCLEOTIDE SEQUENCE [LARGE SCALE GENOMIC DNA]</scope>
    <source>
        <strain evidence="8">IMI 349063</strain>
    </source>
</reference>
<evidence type="ECO:0000256" key="2">
    <source>
        <dbReference type="ARBA" id="ARBA00022630"/>
    </source>
</evidence>
<evidence type="ECO:0000259" key="6">
    <source>
        <dbReference type="Pfam" id="PF01494"/>
    </source>
</evidence>
<evidence type="ECO:0000313" key="8">
    <source>
        <dbReference type="Proteomes" id="UP000092177"/>
    </source>
</evidence>
<dbReference type="GeneID" id="28862801"/>
<dbReference type="PRINTS" id="PR00420">
    <property type="entry name" value="RNGMNOXGNASE"/>
</dbReference>
<gene>
    <name evidence="7" type="ORF">CH63R_03719</name>
</gene>
<organism evidence="7 8">
    <name type="scientific">Colletotrichum higginsianum (strain IMI 349063)</name>
    <name type="common">Crucifer anthracnose fungus</name>
    <dbReference type="NCBI Taxonomy" id="759273"/>
    <lineage>
        <taxon>Eukaryota</taxon>
        <taxon>Fungi</taxon>
        <taxon>Dikarya</taxon>
        <taxon>Ascomycota</taxon>
        <taxon>Pezizomycotina</taxon>
        <taxon>Sordariomycetes</taxon>
        <taxon>Hypocreomycetidae</taxon>
        <taxon>Glomerellales</taxon>
        <taxon>Glomerellaceae</taxon>
        <taxon>Colletotrichum</taxon>
        <taxon>Colletotrichum destructivum species complex</taxon>
    </lineage>
</organism>
<name>A0A1B7YH81_COLHI</name>
<accession>A0A1B7YH81</accession>
<comment type="similarity">
    <text evidence="1">Belongs to the paxM FAD-dependent monooxygenase family.</text>
</comment>
<dbReference type="InterPro" id="IPR002938">
    <property type="entry name" value="FAD-bd"/>
</dbReference>
<dbReference type="EMBL" id="LTAN01000003">
    <property type="protein sequence ID" value="OBR11423.1"/>
    <property type="molecule type" value="Genomic_DNA"/>
</dbReference>
<dbReference type="Proteomes" id="UP000092177">
    <property type="component" value="Chromosome 3"/>
</dbReference>
<dbReference type="Gene3D" id="3.50.50.60">
    <property type="entry name" value="FAD/NAD(P)-binding domain"/>
    <property type="match status" value="1"/>
</dbReference>
<dbReference type="GO" id="GO:0071949">
    <property type="term" value="F:FAD binding"/>
    <property type="evidence" value="ECO:0007669"/>
    <property type="project" value="InterPro"/>
</dbReference>
<dbReference type="Pfam" id="PF01494">
    <property type="entry name" value="FAD_binding_3"/>
    <property type="match status" value="2"/>
</dbReference>
<dbReference type="InterPro" id="IPR036188">
    <property type="entry name" value="FAD/NAD-bd_sf"/>
</dbReference>
<keyword evidence="5 7" id="KW-0503">Monooxygenase</keyword>
<dbReference type="RefSeq" id="XP_018159940.1">
    <property type="nucleotide sequence ID" value="XM_018298694.1"/>
</dbReference>
<dbReference type="AlphaFoldDB" id="A0A1B7YH81"/>
<keyword evidence="2" id="KW-0285">Flavoprotein</keyword>
<evidence type="ECO:0000313" key="7">
    <source>
        <dbReference type="EMBL" id="OBR11423.1"/>
    </source>
</evidence>
<dbReference type="InterPro" id="IPR050493">
    <property type="entry name" value="FAD-dep_Monooxygenase_BioMet"/>
</dbReference>
<dbReference type="PANTHER" id="PTHR13789">
    <property type="entry name" value="MONOOXYGENASE"/>
    <property type="match status" value="1"/>
</dbReference>
<proteinExistence type="inferred from homology"/>
<dbReference type="SUPFAM" id="SSF51905">
    <property type="entry name" value="FAD/NAD(P)-binding domain"/>
    <property type="match status" value="1"/>
</dbReference>
<keyword evidence="8" id="KW-1185">Reference proteome</keyword>